<protein>
    <submittedName>
        <fullName evidence="2">DUF998 domain-containing protein</fullName>
    </submittedName>
</protein>
<keyword evidence="1" id="KW-1133">Transmembrane helix</keyword>
<dbReference type="Pfam" id="PF06197">
    <property type="entry name" value="DUF998"/>
    <property type="match status" value="1"/>
</dbReference>
<name>A0ABU4S2N1_9GAMM</name>
<feature type="transmembrane region" description="Helical" evidence="1">
    <location>
        <begin position="91"/>
        <end position="110"/>
    </location>
</feature>
<dbReference type="Proteomes" id="UP001273505">
    <property type="component" value="Unassembled WGS sequence"/>
</dbReference>
<feature type="transmembrane region" description="Helical" evidence="1">
    <location>
        <begin position="59"/>
        <end position="79"/>
    </location>
</feature>
<accession>A0ABU4S2N1</accession>
<reference evidence="2 3" key="1">
    <citation type="submission" date="2023-11" db="EMBL/GenBank/DDBJ databases">
        <title>Gilvimarinus fulvus sp. nov., isolated from the surface of Kelp.</title>
        <authorList>
            <person name="Sun Y.Y."/>
            <person name="Gong Y."/>
            <person name="Du Z.J."/>
        </authorList>
    </citation>
    <scope>NUCLEOTIDE SEQUENCE [LARGE SCALE GENOMIC DNA]</scope>
    <source>
        <strain evidence="2 3">SDUM040013</strain>
    </source>
</reference>
<keyword evidence="1" id="KW-0812">Transmembrane</keyword>
<dbReference type="EMBL" id="JAXAFO010000047">
    <property type="protein sequence ID" value="MDX6851285.1"/>
    <property type="molecule type" value="Genomic_DNA"/>
</dbReference>
<dbReference type="RefSeq" id="WP_302721148.1">
    <property type="nucleotide sequence ID" value="NZ_JAULRU010000256.1"/>
</dbReference>
<keyword evidence="1" id="KW-0472">Membrane</keyword>
<evidence type="ECO:0000313" key="2">
    <source>
        <dbReference type="EMBL" id="MDX6851285.1"/>
    </source>
</evidence>
<proteinExistence type="predicted"/>
<gene>
    <name evidence="2" type="ORF">SCD92_18045</name>
</gene>
<feature type="transmembrane region" description="Helical" evidence="1">
    <location>
        <begin position="14"/>
        <end position="36"/>
    </location>
</feature>
<feature type="transmembrane region" description="Helical" evidence="1">
    <location>
        <begin position="156"/>
        <end position="173"/>
    </location>
</feature>
<evidence type="ECO:0000313" key="3">
    <source>
        <dbReference type="Proteomes" id="UP001273505"/>
    </source>
</evidence>
<feature type="transmembrane region" description="Helical" evidence="1">
    <location>
        <begin position="122"/>
        <end position="144"/>
    </location>
</feature>
<organism evidence="2 3">
    <name type="scientific">Gilvimarinus gilvus</name>
    <dbReference type="NCBI Taxonomy" id="3058038"/>
    <lineage>
        <taxon>Bacteria</taxon>
        <taxon>Pseudomonadati</taxon>
        <taxon>Pseudomonadota</taxon>
        <taxon>Gammaproteobacteria</taxon>
        <taxon>Cellvibrionales</taxon>
        <taxon>Cellvibrionaceae</taxon>
        <taxon>Gilvimarinus</taxon>
    </lineage>
</organism>
<feature type="transmembrane region" description="Helical" evidence="1">
    <location>
        <begin position="179"/>
        <end position="197"/>
    </location>
</feature>
<keyword evidence="3" id="KW-1185">Reference proteome</keyword>
<comment type="caution">
    <text evidence="2">The sequence shown here is derived from an EMBL/GenBank/DDBJ whole genome shotgun (WGS) entry which is preliminary data.</text>
</comment>
<evidence type="ECO:0000256" key="1">
    <source>
        <dbReference type="SAM" id="Phobius"/>
    </source>
</evidence>
<dbReference type="InterPro" id="IPR009339">
    <property type="entry name" value="DUF998"/>
</dbReference>
<sequence length="201" mass="22019">MLCSLEVSRIKPSWLRLLSVTPALFFAFSVIFFGHLEPGYSHVNMAVSKLGAFSAENTVLMNLFGLFLPGILISTFRLLSLSSASAKQVTAGLLCLILFGIMFAGLALPMDMKPIWGTEYTGHYILAFATPAPYVVSVVCFWAAIPKLRANKPIKVLVVALPLIFILSSKFGLPSGMYQRVLLACIFLWLPAVAFLIEKRG</sequence>